<dbReference type="Gene3D" id="3.40.50.800">
    <property type="entry name" value="Anticodon-binding domain"/>
    <property type="match status" value="1"/>
</dbReference>
<dbReference type="NCBIfam" id="NF003211">
    <property type="entry name" value="PRK04173.1"/>
    <property type="match status" value="1"/>
</dbReference>
<evidence type="ECO:0000256" key="5">
    <source>
        <dbReference type="ARBA" id="ARBA00022840"/>
    </source>
</evidence>
<evidence type="ECO:0000313" key="11">
    <source>
        <dbReference type="Proteomes" id="UP000825002"/>
    </source>
</evidence>
<evidence type="ECO:0000256" key="8">
    <source>
        <dbReference type="ARBA" id="ARBA00030057"/>
    </source>
</evidence>
<accession>A0ABQ7S5P0</accession>
<evidence type="ECO:0000256" key="6">
    <source>
        <dbReference type="ARBA" id="ARBA00022917"/>
    </source>
</evidence>
<evidence type="ECO:0000259" key="9">
    <source>
        <dbReference type="PROSITE" id="PS50862"/>
    </source>
</evidence>
<dbReference type="InterPro" id="IPR033731">
    <property type="entry name" value="GlyRS-like_core"/>
</dbReference>
<comment type="caution">
    <text evidence="10">The sequence shown here is derived from an EMBL/GenBank/DDBJ whole genome shotgun (WGS) entry which is preliminary data.</text>
</comment>
<evidence type="ECO:0000256" key="2">
    <source>
        <dbReference type="ARBA" id="ARBA00012829"/>
    </source>
</evidence>
<evidence type="ECO:0000313" key="10">
    <source>
        <dbReference type="EMBL" id="KAG9508743.1"/>
    </source>
</evidence>
<gene>
    <name evidence="10" type="ORF">GZH46_02754</name>
</gene>
<organism evidence="10 11">
    <name type="scientific">Fragariocoptes setiger</name>
    <dbReference type="NCBI Taxonomy" id="1670756"/>
    <lineage>
        <taxon>Eukaryota</taxon>
        <taxon>Metazoa</taxon>
        <taxon>Ecdysozoa</taxon>
        <taxon>Arthropoda</taxon>
        <taxon>Chelicerata</taxon>
        <taxon>Arachnida</taxon>
        <taxon>Acari</taxon>
        <taxon>Acariformes</taxon>
        <taxon>Trombidiformes</taxon>
        <taxon>Prostigmata</taxon>
        <taxon>Eupodina</taxon>
        <taxon>Eriophyoidea</taxon>
        <taxon>Phytoptidae</taxon>
        <taxon>Fragariocoptes</taxon>
    </lineage>
</organism>
<proteinExistence type="inferred from homology"/>
<dbReference type="CDD" id="cd00774">
    <property type="entry name" value="GlyRS-like_core"/>
    <property type="match status" value="1"/>
</dbReference>
<keyword evidence="7" id="KW-0030">Aminoacyl-tRNA synthetase</keyword>
<dbReference type="EMBL" id="JAIFTH010001025">
    <property type="protein sequence ID" value="KAG9508743.1"/>
    <property type="molecule type" value="Genomic_DNA"/>
</dbReference>
<keyword evidence="4" id="KW-0547">Nucleotide-binding</keyword>
<comment type="similarity">
    <text evidence="1">Belongs to the class-II aminoacyl-tRNA synthetase family.</text>
</comment>
<dbReference type="InterPro" id="IPR006195">
    <property type="entry name" value="aa-tRNA-synth_II"/>
</dbReference>
<dbReference type="Pfam" id="PF03129">
    <property type="entry name" value="HGTP_anticodon"/>
    <property type="match status" value="1"/>
</dbReference>
<keyword evidence="6" id="KW-0648">Protein biosynthesis</keyword>
<dbReference type="EC" id="6.1.1.14" evidence="2"/>
<name>A0ABQ7S5P0_9ACAR</name>
<feature type="domain" description="Aminoacyl-transfer RNA synthetases class-II family profile" evidence="9">
    <location>
        <begin position="160"/>
        <end position="533"/>
    </location>
</feature>
<dbReference type="PRINTS" id="PR01043">
    <property type="entry name" value="TRNASYNTHGLY"/>
</dbReference>
<evidence type="ECO:0000256" key="7">
    <source>
        <dbReference type="ARBA" id="ARBA00023146"/>
    </source>
</evidence>
<evidence type="ECO:0000256" key="4">
    <source>
        <dbReference type="ARBA" id="ARBA00022741"/>
    </source>
</evidence>
<protein>
    <recommendedName>
        <fullName evidence="2">glycine--tRNA ligase</fullName>
        <ecNumber evidence="2">6.1.1.14</ecNumber>
    </recommendedName>
    <alternativeName>
        <fullName evidence="8">Diadenosine tetraphosphate synthetase</fullName>
    </alternativeName>
</protein>
<dbReference type="CDD" id="cd00858">
    <property type="entry name" value="GlyRS_anticodon"/>
    <property type="match status" value="1"/>
</dbReference>
<sequence length="655" mass="74406">MSVSKQDTRLLSALANAPLENARTLTTTTRESVRDVMTRRFFVDRSFNIYGGVAGLYDYGPPGQAIRKNILQEWDAHFVIEDDLHEIEATQLTLEPVLRASGHVERFADLMVKDTKTGECYRLDHLIKEHIEKLRAGKVSKPDQANEYDKILAQLDGYKVEELTGILRLFNIKAPATGNDLEDPQEFNLMFSTSIGPTGLVKAFLRPETAQGIFVNFRRLLESNQSKLPFGAAQIGKAFRNEISPRSGLIRLREFTMAEIEYFVDPESKTHPKFDQIRNLQVNLYSACDQMSGDPGLSHGRKMTIGDAVGQGIISNQVLGYFIARIYMFMLRIGIDENLVRFRQHMSNEMAHYARDCWDCECYLTYGWVECVGCADRSCFDLNQHSKATNQHLTARRQLIEPKQVEVSKCIPQNAILGKTFKQESRMIADALKAADAYQVNEWKQAQLEQGFFNLRLDGSASTPPVAIEPKEIKIESNMVSFTQETKTVQAEEIVPNVIEPSFGIDRIVYAVLEHSFRKRENDEKRNYFAFPPIVAPIKCSVLALQNHADFYPIIEKISRDLKQQRVRTRLDASGESIGKRYARTDELGTAFAVTVDFDTLSEHSVTLRDRDTTEQIRVPLADITQLVRDLVFSNKAWDEAKQQYPLFTAGQQSS</sequence>
<evidence type="ECO:0000256" key="1">
    <source>
        <dbReference type="ARBA" id="ARBA00008226"/>
    </source>
</evidence>
<dbReference type="InterPro" id="IPR036621">
    <property type="entry name" value="Anticodon-bd_dom_sf"/>
</dbReference>
<keyword evidence="5" id="KW-0067">ATP-binding</keyword>
<dbReference type="Pfam" id="PF00587">
    <property type="entry name" value="tRNA-synt_2b"/>
    <property type="match status" value="1"/>
</dbReference>
<dbReference type="InterPro" id="IPR045864">
    <property type="entry name" value="aa-tRNA-synth_II/BPL/LPL"/>
</dbReference>
<dbReference type="SUPFAM" id="SSF55681">
    <property type="entry name" value="Class II aaRS and biotin synthetases"/>
    <property type="match status" value="1"/>
</dbReference>
<dbReference type="PROSITE" id="PS50862">
    <property type="entry name" value="AA_TRNA_LIGASE_II"/>
    <property type="match status" value="1"/>
</dbReference>
<dbReference type="InterPro" id="IPR002315">
    <property type="entry name" value="tRNA-synt_gly"/>
</dbReference>
<dbReference type="NCBIfam" id="TIGR00389">
    <property type="entry name" value="glyS_dimeric"/>
    <property type="match status" value="1"/>
</dbReference>
<dbReference type="InterPro" id="IPR027031">
    <property type="entry name" value="Gly-tRNA_synthase/POLG2"/>
</dbReference>
<dbReference type="SUPFAM" id="SSF52954">
    <property type="entry name" value="Class II aaRS ABD-related"/>
    <property type="match status" value="1"/>
</dbReference>
<dbReference type="InterPro" id="IPR004154">
    <property type="entry name" value="Anticodon-bd"/>
</dbReference>
<dbReference type="InterPro" id="IPR002314">
    <property type="entry name" value="aa-tRNA-synt_IIb"/>
</dbReference>
<keyword evidence="11" id="KW-1185">Reference proteome</keyword>
<reference evidence="10 11" key="1">
    <citation type="submission" date="2020-10" db="EMBL/GenBank/DDBJ databases">
        <authorList>
            <person name="Klimov P.B."/>
            <person name="Dyachkov S.M."/>
            <person name="Chetverikov P.E."/>
        </authorList>
    </citation>
    <scope>NUCLEOTIDE SEQUENCE [LARGE SCALE GENOMIC DNA]</scope>
    <source>
        <strain evidence="10">BMOC 18-1129-001#AD2665</strain>
        <tissue evidence="10">Entire mites</tissue>
    </source>
</reference>
<feature type="non-terminal residue" evidence="10">
    <location>
        <position position="1"/>
    </location>
</feature>
<dbReference type="Gene3D" id="3.30.930.10">
    <property type="entry name" value="Bira Bifunctional Protein, Domain 2"/>
    <property type="match status" value="2"/>
</dbReference>
<dbReference type="PANTHER" id="PTHR10745">
    <property type="entry name" value="GLYCYL-TRNA SYNTHETASE/DNA POLYMERASE SUBUNIT GAMMA-2"/>
    <property type="match status" value="1"/>
</dbReference>
<dbReference type="Proteomes" id="UP000825002">
    <property type="component" value="Unassembled WGS sequence"/>
</dbReference>
<keyword evidence="3" id="KW-0436">Ligase</keyword>
<dbReference type="PANTHER" id="PTHR10745:SF0">
    <property type="entry name" value="GLYCINE--TRNA LIGASE"/>
    <property type="match status" value="1"/>
</dbReference>
<evidence type="ECO:0000256" key="3">
    <source>
        <dbReference type="ARBA" id="ARBA00022598"/>
    </source>
</evidence>
<dbReference type="Gene3D" id="3.30.40.230">
    <property type="match status" value="1"/>
</dbReference>